<dbReference type="SUPFAM" id="SSF56219">
    <property type="entry name" value="DNase I-like"/>
    <property type="match status" value="1"/>
</dbReference>
<dbReference type="PROSITE" id="PS50878">
    <property type="entry name" value="RT_POL"/>
    <property type="match status" value="1"/>
</dbReference>
<dbReference type="InterPro" id="IPR000477">
    <property type="entry name" value="RT_dom"/>
</dbReference>
<keyword evidence="3" id="KW-1185">Reference proteome</keyword>
<dbReference type="Pfam" id="PF00078">
    <property type="entry name" value="RVT_1"/>
    <property type="match status" value="1"/>
</dbReference>
<evidence type="ECO:0000259" key="1">
    <source>
        <dbReference type="PROSITE" id="PS50878"/>
    </source>
</evidence>
<organism evidence="2 3">
    <name type="scientific">Tanacetum coccineum</name>
    <dbReference type="NCBI Taxonomy" id="301880"/>
    <lineage>
        <taxon>Eukaryota</taxon>
        <taxon>Viridiplantae</taxon>
        <taxon>Streptophyta</taxon>
        <taxon>Embryophyta</taxon>
        <taxon>Tracheophyta</taxon>
        <taxon>Spermatophyta</taxon>
        <taxon>Magnoliopsida</taxon>
        <taxon>eudicotyledons</taxon>
        <taxon>Gunneridae</taxon>
        <taxon>Pentapetalae</taxon>
        <taxon>asterids</taxon>
        <taxon>campanulids</taxon>
        <taxon>Asterales</taxon>
        <taxon>Asteraceae</taxon>
        <taxon>Asteroideae</taxon>
        <taxon>Anthemideae</taxon>
        <taxon>Anthemidinae</taxon>
        <taxon>Tanacetum</taxon>
    </lineage>
</organism>
<evidence type="ECO:0000313" key="2">
    <source>
        <dbReference type="EMBL" id="GJT28157.1"/>
    </source>
</evidence>
<dbReference type="Proteomes" id="UP001151760">
    <property type="component" value="Unassembled WGS sequence"/>
</dbReference>
<dbReference type="Gene3D" id="3.60.10.10">
    <property type="entry name" value="Endonuclease/exonuclease/phosphatase"/>
    <property type="match status" value="1"/>
</dbReference>
<protein>
    <submittedName>
        <fullName evidence="2">RNA-directed DNA polymerase, eukaryota, reverse transcriptase zinc-binding domain protein</fullName>
    </submittedName>
</protein>
<dbReference type="InterPro" id="IPR052343">
    <property type="entry name" value="Retrotransposon-Effector_Assoc"/>
</dbReference>
<dbReference type="PANTHER" id="PTHR46890:SF48">
    <property type="entry name" value="RNA-DIRECTED DNA POLYMERASE"/>
    <property type="match status" value="1"/>
</dbReference>
<dbReference type="CDD" id="cd01650">
    <property type="entry name" value="RT_nLTR_like"/>
    <property type="match status" value="1"/>
</dbReference>
<proteinExistence type="predicted"/>
<dbReference type="PANTHER" id="PTHR46890">
    <property type="entry name" value="NON-LTR RETROLELEMENT REVERSE TRANSCRIPTASE-LIKE PROTEIN-RELATED"/>
    <property type="match status" value="1"/>
</dbReference>
<keyword evidence="2" id="KW-0695">RNA-directed DNA polymerase</keyword>
<keyword evidence="2" id="KW-0808">Transferase</keyword>
<accession>A0ABQ5CPW1</accession>
<dbReference type="GO" id="GO:0003964">
    <property type="term" value="F:RNA-directed DNA polymerase activity"/>
    <property type="evidence" value="ECO:0007669"/>
    <property type="project" value="UniProtKB-KW"/>
</dbReference>
<name>A0ABQ5CPW1_9ASTR</name>
<dbReference type="SUPFAM" id="SSF56672">
    <property type="entry name" value="DNA/RNA polymerases"/>
    <property type="match status" value="1"/>
</dbReference>
<evidence type="ECO:0000313" key="3">
    <source>
        <dbReference type="Proteomes" id="UP001151760"/>
    </source>
</evidence>
<gene>
    <name evidence="2" type="ORF">Tco_0908432</name>
</gene>
<feature type="domain" description="Reverse transcriptase" evidence="1">
    <location>
        <begin position="455"/>
        <end position="729"/>
    </location>
</feature>
<reference evidence="2" key="2">
    <citation type="submission" date="2022-01" db="EMBL/GenBank/DDBJ databases">
        <authorList>
            <person name="Yamashiro T."/>
            <person name="Shiraishi A."/>
            <person name="Satake H."/>
            <person name="Nakayama K."/>
        </authorList>
    </citation>
    <scope>NUCLEOTIDE SEQUENCE</scope>
</reference>
<dbReference type="InterPro" id="IPR036691">
    <property type="entry name" value="Endo/exonu/phosph_ase_sf"/>
</dbReference>
<dbReference type="InterPro" id="IPR043502">
    <property type="entry name" value="DNA/RNA_pol_sf"/>
</dbReference>
<sequence length="729" mass="83971">MCAILESHAKNSNLVKLCTSVFKHWDWTSNGNLCSKGTRIIIGWNKYDVDVSVISQSDQVIHVRLWLRLEKKELFCSFIYGHNRYSTRRVLWNNLCAHNHFIRQRPWCMLGDFNAALNLDDSTASSSRMDIAMREFKECIDEIEVKDISCTGLHYTWTQKPRGFDGLFKKIDRVMGNNEFINMFMGAHAIFKPYRISDHAPAMLVIPTVTKPSPKPFKFANVTTSHSKFKEVVSEGWNMNSSGFWMFRLVKKLKNLKNPLRKLLHEHGNFHDNVVRLRAELDKVQTDLDLDPFNLDLREEEVAYVQAYNQAIVLEERFLQQKAKVLWLKEGDSNSAFFHKAVKGRVSRNRIDVVTDVEGNVFANENVSTAFVTHYESFLGQEGITSPLNTNNLFDKVLSSNMADDMILNVSDKEIKDALFSMGNDKSPGPDGFTAAFFKEAWEIVGHDVINAVKEFFTNGKLLKELNHTYIALIPKVQIPMKVTDYRPISCCNVIFKCISKIIANRIKNSLKVIISPNQSAFVPDRSITDNILLTHELMHNYHLDRGDPRCAFKVDIQKAYDTVDWNFLKAALTGFGFHEKMILWIMECVTTTSFSISLNGSFHGHFKGRRGLRQGDPLSPYLFTIVMEVLTLMLRRRVRDNENFTYHRFCSEMELINLCFADDLFLFSHGDVLSAQCIMDALDEFKEVIPFEEGRLPVKYLGVPLVPSRRIYRDCKELIDKVRSRTHD</sequence>
<keyword evidence="2" id="KW-0548">Nucleotidyltransferase</keyword>
<dbReference type="EMBL" id="BQNB010014437">
    <property type="protein sequence ID" value="GJT28157.1"/>
    <property type="molecule type" value="Genomic_DNA"/>
</dbReference>
<reference evidence="2" key="1">
    <citation type="journal article" date="2022" name="Int. J. Mol. Sci.">
        <title>Draft Genome of Tanacetum Coccineum: Genomic Comparison of Closely Related Tanacetum-Family Plants.</title>
        <authorList>
            <person name="Yamashiro T."/>
            <person name="Shiraishi A."/>
            <person name="Nakayama K."/>
            <person name="Satake H."/>
        </authorList>
    </citation>
    <scope>NUCLEOTIDE SEQUENCE</scope>
</reference>
<comment type="caution">
    <text evidence="2">The sequence shown here is derived from an EMBL/GenBank/DDBJ whole genome shotgun (WGS) entry which is preliminary data.</text>
</comment>